<sequence>MELKEAKQYMRKKMEIRTSQIIEKELDNVGNDYGWCGCCFKGIDSRDRICESCLEFTKHIIGRTEKAFRNNGGS</sequence>
<dbReference type="AlphaFoldDB" id="A0A0F9H4V6"/>
<evidence type="ECO:0000313" key="1">
    <source>
        <dbReference type="EMBL" id="KKM06109.1"/>
    </source>
</evidence>
<comment type="caution">
    <text evidence="1">The sequence shown here is derived from an EMBL/GenBank/DDBJ whole genome shotgun (WGS) entry which is preliminary data.</text>
</comment>
<accession>A0A0F9H4V6</accession>
<proteinExistence type="predicted"/>
<reference evidence="1" key="1">
    <citation type="journal article" date="2015" name="Nature">
        <title>Complex archaea that bridge the gap between prokaryotes and eukaryotes.</title>
        <authorList>
            <person name="Spang A."/>
            <person name="Saw J.H."/>
            <person name="Jorgensen S.L."/>
            <person name="Zaremba-Niedzwiedzka K."/>
            <person name="Martijn J."/>
            <person name="Lind A.E."/>
            <person name="van Eijk R."/>
            <person name="Schleper C."/>
            <person name="Guy L."/>
            <person name="Ettema T.J."/>
        </authorList>
    </citation>
    <scope>NUCLEOTIDE SEQUENCE</scope>
</reference>
<name>A0A0F9H4V6_9ZZZZ</name>
<dbReference type="EMBL" id="LAZR01016071">
    <property type="protein sequence ID" value="KKM06109.1"/>
    <property type="molecule type" value="Genomic_DNA"/>
</dbReference>
<gene>
    <name evidence="1" type="ORF">LCGC14_1747290</name>
</gene>
<organism evidence="1">
    <name type="scientific">marine sediment metagenome</name>
    <dbReference type="NCBI Taxonomy" id="412755"/>
    <lineage>
        <taxon>unclassified sequences</taxon>
        <taxon>metagenomes</taxon>
        <taxon>ecological metagenomes</taxon>
    </lineage>
</organism>
<protein>
    <submittedName>
        <fullName evidence="1">Uncharacterized protein</fullName>
    </submittedName>
</protein>